<sequence length="138" mass="14032">MSAIAMGPQLRSAQPLRPVRQARPAQPARSAEPAGAARPGVRGLALTHRGRAVVVVVAALMGALVVMLGGQALAEPPASSRSVVEHQVVAGETLWGIAAEAVSPGESVGKAVTEMVRLNNLPSAELMAGQTILVPTHG</sequence>
<feature type="compositionally biased region" description="Low complexity" evidence="1">
    <location>
        <begin position="13"/>
        <end position="34"/>
    </location>
</feature>
<dbReference type="InterPro" id="IPR018392">
    <property type="entry name" value="LysM"/>
</dbReference>
<dbReference type="CDD" id="cd00118">
    <property type="entry name" value="LysM"/>
    <property type="match status" value="1"/>
</dbReference>
<feature type="domain" description="LysM" evidence="3">
    <location>
        <begin position="84"/>
        <end position="134"/>
    </location>
</feature>
<protein>
    <submittedName>
        <fullName evidence="4">LysM peptidoglycan-binding domain-containing protein</fullName>
    </submittedName>
</protein>
<comment type="caution">
    <text evidence="4">The sequence shown here is derived from an EMBL/GenBank/DDBJ whole genome shotgun (WGS) entry which is preliminary data.</text>
</comment>
<feature type="transmembrane region" description="Helical" evidence="2">
    <location>
        <begin position="52"/>
        <end position="74"/>
    </location>
</feature>
<evidence type="ECO:0000313" key="5">
    <source>
        <dbReference type="Proteomes" id="UP001321453"/>
    </source>
</evidence>
<accession>A0ABT7S8U6</accession>
<reference evidence="4 5" key="1">
    <citation type="submission" date="2023-06" db="EMBL/GenBank/DDBJ databases">
        <title>Cellulomonas sp. MW9 Whole genome sequence.</title>
        <authorList>
            <person name="Park S."/>
        </authorList>
    </citation>
    <scope>NUCLEOTIDE SEQUENCE [LARGE SCALE GENOMIC DNA]</scope>
    <source>
        <strain evidence="4 5">MW9</strain>
    </source>
</reference>
<keyword evidence="2" id="KW-0812">Transmembrane</keyword>
<evidence type="ECO:0000313" key="4">
    <source>
        <dbReference type="EMBL" id="MDM7832047.1"/>
    </source>
</evidence>
<gene>
    <name evidence="4" type="ORF">QRT05_11940</name>
</gene>
<keyword evidence="2" id="KW-0472">Membrane</keyword>
<evidence type="ECO:0000256" key="2">
    <source>
        <dbReference type="SAM" id="Phobius"/>
    </source>
</evidence>
<keyword evidence="5" id="KW-1185">Reference proteome</keyword>
<feature type="region of interest" description="Disordered" evidence="1">
    <location>
        <begin position="13"/>
        <end position="39"/>
    </location>
</feature>
<dbReference type="Gene3D" id="3.10.350.10">
    <property type="entry name" value="LysM domain"/>
    <property type="match status" value="1"/>
</dbReference>
<evidence type="ECO:0000256" key="1">
    <source>
        <dbReference type="SAM" id="MobiDB-lite"/>
    </source>
</evidence>
<dbReference type="PROSITE" id="PS51782">
    <property type="entry name" value="LYSM"/>
    <property type="match status" value="1"/>
</dbReference>
<proteinExistence type="predicted"/>
<name>A0ABT7S8U6_9CELL</name>
<keyword evidence="2" id="KW-1133">Transmembrane helix</keyword>
<dbReference type="Proteomes" id="UP001321453">
    <property type="component" value="Unassembled WGS sequence"/>
</dbReference>
<dbReference type="Pfam" id="PF01476">
    <property type="entry name" value="LysM"/>
    <property type="match status" value="1"/>
</dbReference>
<dbReference type="InterPro" id="IPR036779">
    <property type="entry name" value="LysM_dom_sf"/>
</dbReference>
<evidence type="ECO:0000259" key="3">
    <source>
        <dbReference type="PROSITE" id="PS51782"/>
    </source>
</evidence>
<organism evidence="4 5">
    <name type="scientific">Cellulomonas edaphi</name>
    <dbReference type="NCBI Taxonomy" id="3053468"/>
    <lineage>
        <taxon>Bacteria</taxon>
        <taxon>Bacillati</taxon>
        <taxon>Actinomycetota</taxon>
        <taxon>Actinomycetes</taxon>
        <taxon>Micrococcales</taxon>
        <taxon>Cellulomonadaceae</taxon>
        <taxon>Cellulomonas</taxon>
    </lineage>
</organism>
<dbReference type="SUPFAM" id="SSF54106">
    <property type="entry name" value="LysM domain"/>
    <property type="match status" value="1"/>
</dbReference>
<dbReference type="RefSeq" id="WP_289447498.1">
    <property type="nucleotide sequence ID" value="NZ_JAUCGR010000003.1"/>
</dbReference>
<dbReference type="SMART" id="SM00257">
    <property type="entry name" value="LysM"/>
    <property type="match status" value="1"/>
</dbReference>
<dbReference type="EMBL" id="JAUCGR010000003">
    <property type="protein sequence ID" value="MDM7832047.1"/>
    <property type="molecule type" value="Genomic_DNA"/>
</dbReference>